<accession>A0AAN6KLA1</accession>
<keyword evidence="3" id="KW-1185">Reference proteome</keyword>
<evidence type="ECO:0000313" key="3">
    <source>
        <dbReference type="Proteomes" id="UP001175353"/>
    </source>
</evidence>
<feature type="region of interest" description="Disordered" evidence="1">
    <location>
        <begin position="175"/>
        <end position="199"/>
    </location>
</feature>
<sequence>MLISNTAGHNINNSRAPSALIGSTLRRLWGMSSATKRTVGNGIWLKNKCTPWHAERRRFPACGLLAICPSRLDRTTISRRTMSHETAPEDGVAARDQDGGDNASRILIVARALPRTAAGIACALLGCNELSDHLTNEAYSRWALSVAQLNAHARHEDADAQRASTTMDFHMYPPASASHHSPLISEQPRLAIHDAEKGT</sequence>
<gene>
    <name evidence="2" type="ORF">LTR91_009519</name>
</gene>
<organism evidence="2 3">
    <name type="scientific">Friedmanniomyces endolithicus</name>
    <dbReference type="NCBI Taxonomy" id="329885"/>
    <lineage>
        <taxon>Eukaryota</taxon>
        <taxon>Fungi</taxon>
        <taxon>Dikarya</taxon>
        <taxon>Ascomycota</taxon>
        <taxon>Pezizomycotina</taxon>
        <taxon>Dothideomycetes</taxon>
        <taxon>Dothideomycetidae</taxon>
        <taxon>Mycosphaerellales</taxon>
        <taxon>Teratosphaeriaceae</taxon>
        <taxon>Friedmanniomyces</taxon>
    </lineage>
</organism>
<proteinExistence type="predicted"/>
<protein>
    <submittedName>
        <fullName evidence="2">Uncharacterized protein</fullName>
    </submittedName>
</protein>
<dbReference type="Proteomes" id="UP001175353">
    <property type="component" value="Unassembled WGS sequence"/>
</dbReference>
<dbReference type="AlphaFoldDB" id="A0AAN6KLA1"/>
<evidence type="ECO:0000313" key="2">
    <source>
        <dbReference type="EMBL" id="KAK0988633.1"/>
    </source>
</evidence>
<reference evidence="2" key="1">
    <citation type="submission" date="2023-06" db="EMBL/GenBank/DDBJ databases">
        <title>Black Yeasts Isolated from many extreme environments.</title>
        <authorList>
            <person name="Coleine C."/>
            <person name="Stajich J.E."/>
            <person name="Selbmann L."/>
        </authorList>
    </citation>
    <scope>NUCLEOTIDE SEQUENCE</scope>
    <source>
        <strain evidence="2">CCFEE 5200</strain>
    </source>
</reference>
<comment type="caution">
    <text evidence="2">The sequence shown here is derived from an EMBL/GenBank/DDBJ whole genome shotgun (WGS) entry which is preliminary data.</text>
</comment>
<evidence type="ECO:0000256" key="1">
    <source>
        <dbReference type="SAM" id="MobiDB-lite"/>
    </source>
</evidence>
<dbReference type="EMBL" id="JAUJLE010000078">
    <property type="protein sequence ID" value="KAK0988633.1"/>
    <property type="molecule type" value="Genomic_DNA"/>
</dbReference>
<name>A0AAN6KLA1_9PEZI</name>